<dbReference type="AlphaFoldDB" id="A0A6A1W284"/>
<evidence type="ECO:0000313" key="2">
    <source>
        <dbReference type="Proteomes" id="UP000516437"/>
    </source>
</evidence>
<dbReference type="EMBL" id="RXIC02000021">
    <property type="protein sequence ID" value="KAB1219354.1"/>
    <property type="molecule type" value="Genomic_DNA"/>
</dbReference>
<sequence length="64" mass="7582">MEFLIFCSLEPPIGRSVCSTIMNNHFTDKIYFTVNKRTSKIEERTTKKSIEQIGKLVKRSTWLW</sequence>
<organism evidence="1 2">
    <name type="scientific">Morella rubra</name>
    <name type="common">Chinese bayberry</name>
    <dbReference type="NCBI Taxonomy" id="262757"/>
    <lineage>
        <taxon>Eukaryota</taxon>
        <taxon>Viridiplantae</taxon>
        <taxon>Streptophyta</taxon>
        <taxon>Embryophyta</taxon>
        <taxon>Tracheophyta</taxon>
        <taxon>Spermatophyta</taxon>
        <taxon>Magnoliopsida</taxon>
        <taxon>eudicotyledons</taxon>
        <taxon>Gunneridae</taxon>
        <taxon>Pentapetalae</taxon>
        <taxon>rosids</taxon>
        <taxon>fabids</taxon>
        <taxon>Fagales</taxon>
        <taxon>Myricaceae</taxon>
        <taxon>Morella</taxon>
    </lineage>
</organism>
<keyword evidence="2" id="KW-1185">Reference proteome</keyword>
<dbReference type="Proteomes" id="UP000516437">
    <property type="component" value="Chromosome 3"/>
</dbReference>
<proteinExistence type="predicted"/>
<name>A0A6A1W284_9ROSI</name>
<reference evidence="1 2" key="1">
    <citation type="journal article" date="2019" name="Plant Biotechnol. J.">
        <title>The red bayberry genome and genetic basis of sex determination.</title>
        <authorList>
            <person name="Jia H.M."/>
            <person name="Jia H.J."/>
            <person name="Cai Q.L."/>
            <person name="Wang Y."/>
            <person name="Zhao H.B."/>
            <person name="Yang W.F."/>
            <person name="Wang G.Y."/>
            <person name="Li Y.H."/>
            <person name="Zhan D.L."/>
            <person name="Shen Y.T."/>
            <person name="Niu Q.F."/>
            <person name="Chang L."/>
            <person name="Qiu J."/>
            <person name="Zhao L."/>
            <person name="Xie H.B."/>
            <person name="Fu W.Y."/>
            <person name="Jin J."/>
            <person name="Li X.W."/>
            <person name="Jiao Y."/>
            <person name="Zhou C.C."/>
            <person name="Tu T."/>
            <person name="Chai C.Y."/>
            <person name="Gao J.L."/>
            <person name="Fan L.J."/>
            <person name="van de Weg E."/>
            <person name="Wang J.Y."/>
            <person name="Gao Z.S."/>
        </authorList>
    </citation>
    <scope>NUCLEOTIDE SEQUENCE [LARGE SCALE GENOMIC DNA]</scope>
    <source>
        <tissue evidence="1">Leaves</tissue>
    </source>
</reference>
<evidence type="ECO:0000313" key="1">
    <source>
        <dbReference type="EMBL" id="KAB1219354.1"/>
    </source>
</evidence>
<comment type="caution">
    <text evidence="1">The sequence shown here is derived from an EMBL/GenBank/DDBJ whole genome shotgun (WGS) entry which is preliminary data.</text>
</comment>
<protein>
    <submittedName>
        <fullName evidence="1">Uncharacterized protein</fullName>
    </submittedName>
</protein>
<gene>
    <name evidence="1" type="ORF">CJ030_MR3G001163</name>
</gene>
<accession>A0A6A1W284</accession>